<dbReference type="GO" id="GO:0005886">
    <property type="term" value="C:plasma membrane"/>
    <property type="evidence" value="ECO:0007669"/>
    <property type="project" value="UniProtKB-SubCell"/>
</dbReference>
<feature type="transmembrane region" description="Helical" evidence="6">
    <location>
        <begin position="413"/>
        <end position="434"/>
    </location>
</feature>
<evidence type="ECO:0000256" key="4">
    <source>
        <dbReference type="ARBA" id="ARBA00022989"/>
    </source>
</evidence>
<dbReference type="AlphaFoldDB" id="A0A2T5JC41"/>
<dbReference type="Proteomes" id="UP000244168">
    <property type="component" value="Unassembled WGS sequence"/>
</dbReference>
<feature type="transmembrane region" description="Helical" evidence="6">
    <location>
        <begin position="114"/>
        <end position="133"/>
    </location>
</feature>
<dbReference type="InterPro" id="IPR050833">
    <property type="entry name" value="Poly_Biosynth_Transport"/>
</dbReference>
<evidence type="ECO:0000256" key="3">
    <source>
        <dbReference type="ARBA" id="ARBA00022692"/>
    </source>
</evidence>
<dbReference type="PANTHER" id="PTHR30250:SF11">
    <property type="entry name" value="O-ANTIGEN TRANSPORTER-RELATED"/>
    <property type="match status" value="1"/>
</dbReference>
<feature type="transmembrane region" description="Helical" evidence="6">
    <location>
        <begin position="167"/>
        <end position="188"/>
    </location>
</feature>
<keyword evidence="4 6" id="KW-1133">Transmembrane helix</keyword>
<comment type="subcellular location">
    <subcellularLocation>
        <location evidence="1">Cell membrane</location>
        <topology evidence="1">Multi-pass membrane protein</topology>
    </subcellularLocation>
</comment>
<dbReference type="EMBL" id="QAOQ01000002">
    <property type="protein sequence ID" value="PTQ99329.1"/>
    <property type="molecule type" value="Genomic_DNA"/>
</dbReference>
<feature type="transmembrane region" description="Helical" evidence="6">
    <location>
        <begin position="7"/>
        <end position="29"/>
    </location>
</feature>
<evidence type="ECO:0000256" key="5">
    <source>
        <dbReference type="ARBA" id="ARBA00023136"/>
    </source>
</evidence>
<feature type="transmembrane region" description="Helical" evidence="6">
    <location>
        <begin position="142"/>
        <end position="161"/>
    </location>
</feature>
<sequence length="477" mass="53737">MSVKKNFLFNSVLLVSQYIFPMLVFPYITRIFGASTLGLVSFVDGICDYFVLFSALGLTITGIRAIARANGNKEELSKTFSELFSIHLITTTLFLIFYTILIFTVPKMRISNELFLISIAKLFFNVFLVEWFYRGIENFKFITVRTILIKAIYVVLVFVFVKTKNDFTIYYILTCSVIVLNSIVNFLNTKGKVSIHFRNLNLKQHLPSFFNIGIYILVTSMYTTLNIGFLGFASNNTSVGYYSTSSKIFMIVLGFFSALNTVLIPRLSSLIVGDDQRTFLDLIHKSLNVVITFSFPIVFCGFMLAKSIIYIISGPGYDGAVLCFKLIIPLIFILGLAQIFANQILMTIKKDKELLKASIVGAICGITLNFILVPHYKEVGTSIVLLISEITVTAILYSYVIKFTEFRLPVKKILVNIVLSIPYIIISFITMAIFSKPIVVLAIAGSVSGLYFILSQLFILKNQLLLPYYNKLLAIKS</sequence>
<organism evidence="7 8">
    <name type="scientific">Mucilaginibacter yixingensis</name>
    <dbReference type="NCBI Taxonomy" id="1295612"/>
    <lineage>
        <taxon>Bacteria</taxon>
        <taxon>Pseudomonadati</taxon>
        <taxon>Bacteroidota</taxon>
        <taxon>Sphingobacteriia</taxon>
        <taxon>Sphingobacteriales</taxon>
        <taxon>Sphingobacteriaceae</taxon>
        <taxon>Mucilaginibacter</taxon>
    </lineage>
</organism>
<proteinExistence type="predicted"/>
<keyword evidence="2" id="KW-1003">Cell membrane</keyword>
<evidence type="ECO:0000313" key="7">
    <source>
        <dbReference type="EMBL" id="PTQ99329.1"/>
    </source>
</evidence>
<name>A0A2T5JC41_9SPHI</name>
<dbReference type="PANTHER" id="PTHR30250">
    <property type="entry name" value="PST FAMILY PREDICTED COLANIC ACID TRANSPORTER"/>
    <property type="match status" value="1"/>
</dbReference>
<keyword evidence="5 6" id="KW-0472">Membrane</keyword>
<feature type="transmembrane region" description="Helical" evidence="6">
    <location>
        <begin position="440"/>
        <end position="460"/>
    </location>
</feature>
<evidence type="ECO:0000256" key="1">
    <source>
        <dbReference type="ARBA" id="ARBA00004651"/>
    </source>
</evidence>
<feature type="transmembrane region" description="Helical" evidence="6">
    <location>
        <begin position="209"/>
        <end position="233"/>
    </location>
</feature>
<evidence type="ECO:0000313" key="8">
    <source>
        <dbReference type="Proteomes" id="UP000244168"/>
    </source>
</evidence>
<feature type="transmembrane region" description="Helical" evidence="6">
    <location>
        <begin position="289"/>
        <end position="313"/>
    </location>
</feature>
<comment type="caution">
    <text evidence="7">The sequence shown here is derived from an EMBL/GenBank/DDBJ whole genome shotgun (WGS) entry which is preliminary data.</text>
</comment>
<reference evidence="7 8" key="1">
    <citation type="submission" date="2018-04" db="EMBL/GenBank/DDBJ databases">
        <title>Genomic Encyclopedia of Archaeal and Bacterial Type Strains, Phase II (KMG-II): from individual species to whole genera.</title>
        <authorList>
            <person name="Goeker M."/>
        </authorList>
    </citation>
    <scope>NUCLEOTIDE SEQUENCE [LARGE SCALE GENOMIC DNA]</scope>
    <source>
        <strain evidence="7 8">DSM 26809</strain>
    </source>
</reference>
<dbReference type="Pfam" id="PF01943">
    <property type="entry name" value="Polysacc_synt"/>
    <property type="match status" value="1"/>
</dbReference>
<protein>
    <submittedName>
        <fullName evidence="7">O-antigen/teichoic acid export membrane protein</fullName>
    </submittedName>
</protein>
<keyword evidence="8" id="KW-1185">Reference proteome</keyword>
<feature type="transmembrane region" description="Helical" evidence="6">
    <location>
        <begin position="319"/>
        <end position="342"/>
    </location>
</feature>
<evidence type="ECO:0000256" key="2">
    <source>
        <dbReference type="ARBA" id="ARBA00022475"/>
    </source>
</evidence>
<dbReference type="InterPro" id="IPR002797">
    <property type="entry name" value="Polysacc_synth"/>
</dbReference>
<feature type="transmembrane region" description="Helical" evidence="6">
    <location>
        <begin position="354"/>
        <end position="373"/>
    </location>
</feature>
<keyword evidence="3 6" id="KW-0812">Transmembrane</keyword>
<gene>
    <name evidence="7" type="ORF">C8P68_102145</name>
</gene>
<feature type="transmembrane region" description="Helical" evidence="6">
    <location>
        <begin position="379"/>
        <end position="401"/>
    </location>
</feature>
<accession>A0A2T5JC41</accession>
<dbReference type="OrthoDB" id="9815702at2"/>
<feature type="transmembrane region" description="Helical" evidence="6">
    <location>
        <begin position="248"/>
        <end position="268"/>
    </location>
</feature>
<feature type="transmembrane region" description="Helical" evidence="6">
    <location>
        <begin position="79"/>
        <end position="102"/>
    </location>
</feature>
<feature type="transmembrane region" description="Helical" evidence="6">
    <location>
        <begin position="49"/>
        <end position="67"/>
    </location>
</feature>
<dbReference type="RefSeq" id="WP_107827264.1">
    <property type="nucleotide sequence ID" value="NZ_CP160205.1"/>
</dbReference>
<evidence type="ECO:0000256" key="6">
    <source>
        <dbReference type="SAM" id="Phobius"/>
    </source>
</evidence>